<feature type="domain" description="DUF1330" evidence="1">
    <location>
        <begin position="2"/>
        <end position="95"/>
    </location>
</feature>
<keyword evidence="3" id="KW-1185">Reference proteome</keyword>
<accession>A0YH96</accession>
<gene>
    <name evidence="2" type="ORF">GP2143_06948</name>
</gene>
<reference evidence="2 3" key="1">
    <citation type="journal article" date="2010" name="J. Bacteriol.">
        <title>Genome sequence of the oligotrophic marine Gammaproteobacterium HTCC2143, isolated from the Oregon Coast.</title>
        <authorList>
            <person name="Oh H.M."/>
            <person name="Kang I."/>
            <person name="Ferriera S."/>
            <person name="Giovannoni S.J."/>
            <person name="Cho J.C."/>
        </authorList>
    </citation>
    <scope>NUCLEOTIDE SEQUENCE [LARGE SCALE GENOMIC DNA]</scope>
    <source>
        <strain evidence="2 3">HTCC2143</strain>
    </source>
</reference>
<dbReference type="eggNOG" id="COG5470">
    <property type="taxonomic scope" value="Bacteria"/>
</dbReference>
<dbReference type="InterPro" id="IPR011008">
    <property type="entry name" value="Dimeric_a/b-barrel"/>
</dbReference>
<dbReference type="PANTHER" id="PTHR41521:SF4">
    <property type="entry name" value="BLR0684 PROTEIN"/>
    <property type="match status" value="1"/>
</dbReference>
<organism evidence="2 3">
    <name type="scientific">marine gamma proteobacterium HTCC2143</name>
    <dbReference type="NCBI Taxonomy" id="247633"/>
    <lineage>
        <taxon>Bacteria</taxon>
        <taxon>Pseudomonadati</taxon>
        <taxon>Pseudomonadota</taxon>
        <taxon>Gammaproteobacteria</taxon>
        <taxon>Cellvibrionales</taxon>
        <taxon>Spongiibacteraceae</taxon>
        <taxon>BD1-7 clade</taxon>
    </lineage>
</organism>
<sequence length="96" mass="11004">MTAYLILDTKITDPVAYEAYKLQAKPIAEKFGGIYRVRGSDVDLLENDLWTPTRIVMIEFPSREDARNFYNSEDYQPVRAIRQNNAECTVLLVDGS</sequence>
<dbReference type="OrthoDB" id="9806380at2"/>
<evidence type="ECO:0000259" key="1">
    <source>
        <dbReference type="Pfam" id="PF07045"/>
    </source>
</evidence>
<comment type="caution">
    <text evidence="2">The sequence shown here is derived from an EMBL/GenBank/DDBJ whole genome shotgun (WGS) entry which is preliminary data.</text>
</comment>
<evidence type="ECO:0000313" key="2">
    <source>
        <dbReference type="EMBL" id="EAW29765.1"/>
    </source>
</evidence>
<evidence type="ECO:0000313" key="3">
    <source>
        <dbReference type="Proteomes" id="UP000004931"/>
    </source>
</evidence>
<name>A0YH96_9GAMM</name>
<dbReference type="EMBL" id="AAVT01000015">
    <property type="protein sequence ID" value="EAW29765.1"/>
    <property type="molecule type" value="Genomic_DNA"/>
</dbReference>
<dbReference type="SUPFAM" id="SSF54909">
    <property type="entry name" value="Dimeric alpha+beta barrel"/>
    <property type="match status" value="1"/>
</dbReference>
<dbReference type="Proteomes" id="UP000004931">
    <property type="component" value="Unassembled WGS sequence"/>
</dbReference>
<dbReference type="STRING" id="247633.GP2143_06948"/>
<dbReference type="PANTHER" id="PTHR41521">
    <property type="match status" value="1"/>
</dbReference>
<proteinExistence type="predicted"/>
<dbReference type="Pfam" id="PF07045">
    <property type="entry name" value="DUF1330"/>
    <property type="match status" value="1"/>
</dbReference>
<protein>
    <recommendedName>
        <fullName evidence="1">DUF1330 domain-containing protein</fullName>
    </recommendedName>
</protein>
<dbReference type="Gene3D" id="3.30.70.100">
    <property type="match status" value="1"/>
</dbReference>
<dbReference type="InterPro" id="IPR010753">
    <property type="entry name" value="DUF1330"/>
</dbReference>
<dbReference type="AlphaFoldDB" id="A0YH96"/>